<evidence type="ECO:0000313" key="3">
    <source>
        <dbReference type="Proteomes" id="UP000000758"/>
    </source>
</evidence>
<organism evidence="2 3">
    <name type="scientific">Cenarchaeum symbiosum (strain A)</name>
    <dbReference type="NCBI Taxonomy" id="414004"/>
    <lineage>
        <taxon>Archaea</taxon>
        <taxon>Nitrososphaerota</taxon>
        <taxon>Candidatus Cenarchaeales</taxon>
        <taxon>Candidatus Cenarchaeaceae</taxon>
        <taxon>Candidatus Cenarchaeum</taxon>
    </lineage>
</organism>
<name>A0RWE2_CENSY</name>
<dbReference type="EnsemblBacteria" id="ABK77659">
    <property type="protein sequence ID" value="ABK77659"/>
    <property type="gene ID" value="CENSYa_1027"/>
</dbReference>
<protein>
    <submittedName>
        <fullName evidence="2">Uncharacterized protein</fullName>
    </submittedName>
</protein>
<dbReference type="HOGENOM" id="CLU_1998656_0_0_2"/>
<dbReference type="Proteomes" id="UP000000758">
    <property type="component" value="Chromosome"/>
</dbReference>
<gene>
    <name evidence="2" type="ordered locus">CENSYa_1027</name>
</gene>
<dbReference type="KEGG" id="csy:CENSYa_1027"/>
<dbReference type="EMBL" id="DP000238">
    <property type="protein sequence ID" value="ABK77659.1"/>
    <property type="molecule type" value="Genomic_DNA"/>
</dbReference>
<accession>A0RWE2</accession>
<dbReference type="AlphaFoldDB" id="A0RWE2"/>
<keyword evidence="3" id="KW-1185">Reference proteome</keyword>
<sequence length="124" mass="13494">MNQAGHQLERHAALKTQLQIMFGVVVNVMWMRGGADMGGLLRPGITGKKLAERVRDIAIHRPDCMLAYKKLDQLHVVPDDAGQVHASEGRKAPPCRYSRQDPGQAIPPKLDLNECPPGAPPVGS</sequence>
<feature type="region of interest" description="Disordered" evidence="1">
    <location>
        <begin position="81"/>
        <end position="124"/>
    </location>
</feature>
<dbReference type="STRING" id="414004.CENSYa_1027"/>
<evidence type="ECO:0000256" key="1">
    <source>
        <dbReference type="SAM" id="MobiDB-lite"/>
    </source>
</evidence>
<reference evidence="2 3" key="1">
    <citation type="journal article" date="2006" name="Proc. Natl. Acad. Sci. U.S.A.">
        <title>Genomic analysis of the uncultivated marine crenarchaeote Cenarchaeum symbiosum.</title>
        <authorList>
            <person name="Hallam S.J."/>
            <person name="Konstantinidis K.T."/>
            <person name="Putnam N."/>
            <person name="Schleper C."/>
            <person name="Watanabe Y."/>
            <person name="Sugahara J."/>
            <person name="Preston C."/>
            <person name="de la Torre J."/>
            <person name="Richardson P.M."/>
            <person name="DeLong E.F."/>
        </authorList>
    </citation>
    <scope>NUCLEOTIDE SEQUENCE [LARGE SCALE GENOMIC DNA]</scope>
    <source>
        <strain evidence="3">A</strain>
    </source>
</reference>
<proteinExistence type="predicted"/>
<evidence type="ECO:0000313" key="2">
    <source>
        <dbReference type="EMBL" id="ABK77659.1"/>
    </source>
</evidence>